<dbReference type="AlphaFoldDB" id="A0A8J3PS14"/>
<gene>
    <name evidence="1" type="ORF">Pka01_16100</name>
</gene>
<sequence>MTYEIAYRWKELLVYTEGSRKFNFDCGWGVHPPVVYVPTQEIWDQVTPSWMHGRRSEILDRIGRDSRHVIEETDEGYPNPLLNPGLS</sequence>
<protein>
    <submittedName>
        <fullName evidence="1">Uncharacterized protein</fullName>
    </submittedName>
</protein>
<organism evidence="1 2">
    <name type="scientific">Planotetraspora kaengkrachanensis</name>
    <dbReference type="NCBI Taxonomy" id="575193"/>
    <lineage>
        <taxon>Bacteria</taxon>
        <taxon>Bacillati</taxon>
        <taxon>Actinomycetota</taxon>
        <taxon>Actinomycetes</taxon>
        <taxon>Streptosporangiales</taxon>
        <taxon>Streptosporangiaceae</taxon>
        <taxon>Planotetraspora</taxon>
    </lineage>
</organism>
<reference evidence="1 2" key="1">
    <citation type="submission" date="2021-01" db="EMBL/GenBank/DDBJ databases">
        <title>Whole genome shotgun sequence of Planotetraspora kaengkrachanensis NBRC 104272.</title>
        <authorList>
            <person name="Komaki H."/>
            <person name="Tamura T."/>
        </authorList>
    </citation>
    <scope>NUCLEOTIDE SEQUENCE [LARGE SCALE GENOMIC DNA]</scope>
    <source>
        <strain evidence="1 2">NBRC 104272</strain>
    </source>
</reference>
<proteinExistence type="predicted"/>
<comment type="caution">
    <text evidence="1">The sequence shown here is derived from an EMBL/GenBank/DDBJ whole genome shotgun (WGS) entry which is preliminary data.</text>
</comment>
<dbReference type="EMBL" id="BONV01000004">
    <property type="protein sequence ID" value="GIG78483.1"/>
    <property type="molecule type" value="Genomic_DNA"/>
</dbReference>
<keyword evidence="2" id="KW-1185">Reference proteome</keyword>
<evidence type="ECO:0000313" key="2">
    <source>
        <dbReference type="Proteomes" id="UP000630097"/>
    </source>
</evidence>
<dbReference type="Proteomes" id="UP000630097">
    <property type="component" value="Unassembled WGS sequence"/>
</dbReference>
<accession>A0A8J3PS14</accession>
<name>A0A8J3PS14_9ACTN</name>
<evidence type="ECO:0000313" key="1">
    <source>
        <dbReference type="EMBL" id="GIG78483.1"/>
    </source>
</evidence>
<dbReference type="RefSeq" id="WP_203881946.1">
    <property type="nucleotide sequence ID" value="NZ_BAABHH010000006.1"/>
</dbReference>